<comment type="caution">
    <text evidence="1">The sequence shown here is derived from an EMBL/GenBank/DDBJ whole genome shotgun (WGS) entry which is preliminary data.</text>
</comment>
<dbReference type="Proteomes" id="UP001562425">
    <property type="component" value="Unassembled WGS sequence"/>
</dbReference>
<dbReference type="EMBL" id="JBEHCU010001255">
    <property type="protein sequence ID" value="KAL1403666.1"/>
    <property type="molecule type" value="Genomic_DNA"/>
</dbReference>
<protein>
    <submittedName>
        <fullName evidence="1">Uncharacterized protein</fullName>
    </submittedName>
</protein>
<gene>
    <name evidence="1" type="ORF">pipiens_000888</name>
</gene>
<organism evidence="1 2">
    <name type="scientific">Culex pipiens pipiens</name>
    <name type="common">Northern house mosquito</name>
    <dbReference type="NCBI Taxonomy" id="38569"/>
    <lineage>
        <taxon>Eukaryota</taxon>
        <taxon>Metazoa</taxon>
        <taxon>Ecdysozoa</taxon>
        <taxon>Arthropoda</taxon>
        <taxon>Hexapoda</taxon>
        <taxon>Insecta</taxon>
        <taxon>Pterygota</taxon>
        <taxon>Neoptera</taxon>
        <taxon>Endopterygota</taxon>
        <taxon>Diptera</taxon>
        <taxon>Nematocera</taxon>
        <taxon>Culicoidea</taxon>
        <taxon>Culicidae</taxon>
        <taxon>Culicinae</taxon>
        <taxon>Culicini</taxon>
        <taxon>Culex</taxon>
        <taxon>Culex</taxon>
    </lineage>
</organism>
<dbReference type="AlphaFoldDB" id="A0ABD1DVN9"/>
<accession>A0ABD1DVN9</accession>
<feature type="non-terminal residue" evidence="1">
    <location>
        <position position="54"/>
    </location>
</feature>
<proteinExistence type="predicted"/>
<evidence type="ECO:0000313" key="1">
    <source>
        <dbReference type="EMBL" id="KAL1403666.1"/>
    </source>
</evidence>
<name>A0ABD1DVN9_CULPP</name>
<keyword evidence="2" id="KW-1185">Reference proteome</keyword>
<sequence length="54" mass="5707">MGCCDSNYCNGQIVFPNGTSSTSEPYYGTAANATECKICVEGRRVVASVQSSHL</sequence>
<reference evidence="1 2" key="1">
    <citation type="submission" date="2024-05" db="EMBL/GenBank/DDBJ databases">
        <title>Culex pipiens pipiens assembly and annotation.</title>
        <authorList>
            <person name="Alout H."/>
            <person name="Durand T."/>
        </authorList>
    </citation>
    <scope>NUCLEOTIDE SEQUENCE [LARGE SCALE GENOMIC DNA]</scope>
    <source>
        <strain evidence="1">HA-2024</strain>
        <tissue evidence="1">Whole body</tissue>
    </source>
</reference>
<evidence type="ECO:0000313" key="2">
    <source>
        <dbReference type="Proteomes" id="UP001562425"/>
    </source>
</evidence>